<dbReference type="OrthoDB" id="2404451at2759"/>
<proteinExistence type="predicted"/>
<sequence length="376" mass="42799">MIMNMKGHNGLHPCRMCSIKGLRIPGRDRVTTHYVPLDRTRHPSTRADPTATKSYDPAHLPSRSHVQILQQGRAVQLAPSQAAADRLSKSTGVKGVSILYQLPSIQFPTSFPYDFMHLIFENVIKNLIKLWTGDYKDIPEGTGDYQFERTAWDAIGAATGASGDTIPGVFGARPPDIAQDNTSSTADTWSFWILHIGPALLSSRFKRPVYYSHFISFVRLVNSCMKFKISRQELDLVRQGFRDWVVTFEKCVFLLFRSFLSYRNKHRRRAPEILVPKSFFGQLMNIYVVEVLASPQLHLTEPETVILARIHSCTPCNTNSLGQLYYKDMGRYEVVDIHTVQCLVGRVPRRWPNPDLYAILDRSSDLNHSLYIPDTN</sequence>
<dbReference type="STRING" id="578458.D8QDD8"/>
<dbReference type="EMBL" id="GL377310">
    <property type="protein sequence ID" value="EFI93660.1"/>
    <property type="molecule type" value="Genomic_DNA"/>
</dbReference>
<dbReference type="InParanoid" id="D8QDD8"/>
<evidence type="ECO:0000256" key="1">
    <source>
        <dbReference type="SAM" id="MobiDB-lite"/>
    </source>
</evidence>
<reference evidence="2 3" key="1">
    <citation type="journal article" date="2010" name="Nat. Biotechnol.">
        <title>Genome sequence of the model mushroom Schizophyllum commune.</title>
        <authorList>
            <person name="Ohm R.A."/>
            <person name="de Jong J.F."/>
            <person name="Lugones L.G."/>
            <person name="Aerts A."/>
            <person name="Kothe E."/>
            <person name="Stajich J.E."/>
            <person name="de Vries R.P."/>
            <person name="Record E."/>
            <person name="Levasseur A."/>
            <person name="Baker S.E."/>
            <person name="Bartholomew K.A."/>
            <person name="Coutinho P.M."/>
            <person name="Erdmann S."/>
            <person name="Fowler T.J."/>
            <person name="Gathman A.C."/>
            <person name="Lombard V."/>
            <person name="Henrissat B."/>
            <person name="Knabe N."/>
            <person name="Kuees U."/>
            <person name="Lilly W.W."/>
            <person name="Lindquist E."/>
            <person name="Lucas S."/>
            <person name="Magnuson J.K."/>
            <person name="Piumi F."/>
            <person name="Raudaskoski M."/>
            <person name="Salamov A."/>
            <person name="Schmutz J."/>
            <person name="Schwarze F.W.M.R."/>
            <person name="vanKuyk P.A."/>
            <person name="Horton J.S."/>
            <person name="Grigoriev I.V."/>
            <person name="Woesten H.A.B."/>
        </authorList>
    </citation>
    <scope>NUCLEOTIDE SEQUENCE [LARGE SCALE GENOMIC DNA]</scope>
    <source>
        <strain evidence="3">H4-8 / FGSC 9210</strain>
    </source>
</reference>
<keyword evidence="3" id="KW-1185">Reference proteome</keyword>
<dbReference type="eggNOG" id="ENOG502SV4Z">
    <property type="taxonomic scope" value="Eukaryota"/>
</dbReference>
<dbReference type="RefSeq" id="XP_003028563.1">
    <property type="nucleotide sequence ID" value="XM_003028517.1"/>
</dbReference>
<protein>
    <submittedName>
        <fullName evidence="2">Uncharacterized protein</fullName>
    </submittedName>
</protein>
<dbReference type="HOGENOM" id="CLU_062875_0_0_1"/>
<feature type="region of interest" description="Disordered" evidence="1">
    <location>
        <begin position="39"/>
        <end position="59"/>
    </location>
</feature>
<dbReference type="Proteomes" id="UP000007431">
    <property type="component" value="Unassembled WGS sequence"/>
</dbReference>
<name>D8QDD8_SCHCM</name>
<gene>
    <name evidence="2" type="ORF">SCHCODRAFT_59853</name>
</gene>
<dbReference type="AlphaFoldDB" id="D8QDD8"/>
<dbReference type="GeneID" id="9590362"/>
<dbReference type="OMA" id="FVIPANI"/>
<dbReference type="VEuPathDB" id="FungiDB:SCHCODRAFT_02512614"/>
<dbReference type="KEGG" id="scm:SCHCO_02512614"/>
<evidence type="ECO:0000313" key="3">
    <source>
        <dbReference type="Proteomes" id="UP000007431"/>
    </source>
</evidence>
<evidence type="ECO:0000313" key="2">
    <source>
        <dbReference type="EMBL" id="EFI93660.1"/>
    </source>
</evidence>
<accession>D8QDD8</accession>
<organism evidence="3">
    <name type="scientific">Schizophyllum commune (strain H4-8 / FGSC 9210)</name>
    <name type="common">Split gill fungus</name>
    <dbReference type="NCBI Taxonomy" id="578458"/>
    <lineage>
        <taxon>Eukaryota</taxon>
        <taxon>Fungi</taxon>
        <taxon>Dikarya</taxon>
        <taxon>Basidiomycota</taxon>
        <taxon>Agaricomycotina</taxon>
        <taxon>Agaricomycetes</taxon>
        <taxon>Agaricomycetidae</taxon>
        <taxon>Agaricales</taxon>
        <taxon>Schizophyllaceae</taxon>
        <taxon>Schizophyllum</taxon>
    </lineage>
</organism>